<dbReference type="EMBL" id="CAKXAJ010026290">
    <property type="protein sequence ID" value="CAH2265727.1"/>
    <property type="molecule type" value="Genomic_DNA"/>
</dbReference>
<gene>
    <name evidence="1" type="primary">jg4976</name>
    <name evidence="1" type="ORF">PAEG_LOCUS25064</name>
</gene>
<dbReference type="SUPFAM" id="SSF54928">
    <property type="entry name" value="RNA-binding domain, RBD"/>
    <property type="match status" value="1"/>
</dbReference>
<protein>
    <submittedName>
        <fullName evidence="1">Jg4976 protein</fullName>
    </submittedName>
</protein>
<comment type="caution">
    <text evidence="1">The sequence shown here is derived from an EMBL/GenBank/DDBJ whole genome shotgun (WGS) entry which is preliminary data.</text>
</comment>
<dbReference type="OrthoDB" id="5418203at2759"/>
<dbReference type="GO" id="GO:0000340">
    <property type="term" value="F:RNA 7-methylguanosine cap binding"/>
    <property type="evidence" value="ECO:0007669"/>
    <property type="project" value="InterPro"/>
</dbReference>
<dbReference type="Pfam" id="PF10309">
    <property type="entry name" value="NCBP3"/>
    <property type="match status" value="1"/>
</dbReference>
<name>A0A8S4SCN1_9NEOP</name>
<dbReference type="InterPro" id="IPR012677">
    <property type="entry name" value="Nucleotide-bd_a/b_plait_sf"/>
</dbReference>
<dbReference type="InterPro" id="IPR035979">
    <property type="entry name" value="RBD_domain_sf"/>
</dbReference>
<accession>A0A8S4SCN1</accession>
<sequence>MLAVQAGDEAFAHVLEVFDFPADFHTNDLLAMFSEYKDTGFEIKWVDDTHALIVFSSARIGERPFVLCLGKGPQA</sequence>
<evidence type="ECO:0000313" key="2">
    <source>
        <dbReference type="Proteomes" id="UP000838756"/>
    </source>
</evidence>
<keyword evidence="2" id="KW-1185">Reference proteome</keyword>
<feature type="non-terminal residue" evidence="1">
    <location>
        <position position="75"/>
    </location>
</feature>
<proteinExistence type="predicted"/>
<dbReference type="PANTHER" id="PTHR21678">
    <property type="entry name" value="GROWTH INHIBITION AND DIFFERENTIATION RELATED PROTEIN 88"/>
    <property type="match status" value="1"/>
</dbReference>
<dbReference type="GO" id="GO:0003729">
    <property type="term" value="F:mRNA binding"/>
    <property type="evidence" value="ECO:0007669"/>
    <property type="project" value="InterPro"/>
</dbReference>
<dbReference type="InterPro" id="IPR019416">
    <property type="entry name" value="NCBP3"/>
</dbReference>
<dbReference type="InterPro" id="IPR039884">
    <property type="entry name" value="R3HC1/R3HCL"/>
</dbReference>
<organism evidence="1 2">
    <name type="scientific">Pararge aegeria aegeria</name>
    <dbReference type="NCBI Taxonomy" id="348720"/>
    <lineage>
        <taxon>Eukaryota</taxon>
        <taxon>Metazoa</taxon>
        <taxon>Ecdysozoa</taxon>
        <taxon>Arthropoda</taxon>
        <taxon>Hexapoda</taxon>
        <taxon>Insecta</taxon>
        <taxon>Pterygota</taxon>
        <taxon>Neoptera</taxon>
        <taxon>Endopterygota</taxon>
        <taxon>Lepidoptera</taxon>
        <taxon>Glossata</taxon>
        <taxon>Ditrysia</taxon>
        <taxon>Papilionoidea</taxon>
        <taxon>Nymphalidae</taxon>
        <taxon>Satyrinae</taxon>
        <taxon>Satyrini</taxon>
        <taxon>Parargina</taxon>
        <taxon>Pararge</taxon>
    </lineage>
</organism>
<dbReference type="Gene3D" id="3.30.70.330">
    <property type="match status" value="1"/>
</dbReference>
<dbReference type="Proteomes" id="UP000838756">
    <property type="component" value="Unassembled WGS sequence"/>
</dbReference>
<dbReference type="AlphaFoldDB" id="A0A8S4SCN1"/>
<reference evidence="1" key="1">
    <citation type="submission" date="2022-03" db="EMBL/GenBank/DDBJ databases">
        <authorList>
            <person name="Lindestad O."/>
        </authorList>
    </citation>
    <scope>NUCLEOTIDE SEQUENCE</scope>
</reference>
<evidence type="ECO:0000313" key="1">
    <source>
        <dbReference type="EMBL" id="CAH2265727.1"/>
    </source>
</evidence>
<dbReference type="PANTHER" id="PTHR21678:SF0">
    <property type="entry name" value="C3H1-TYPE DOMAIN-CONTAINING PROTEIN"/>
    <property type="match status" value="1"/>
</dbReference>